<dbReference type="GO" id="GO:0010181">
    <property type="term" value="F:FMN binding"/>
    <property type="evidence" value="ECO:0007669"/>
    <property type="project" value="UniProtKB-UniRule"/>
</dbReference>
<keyword evidence="6 16" id="KW-0288">FMN</keyword>
<feature type="domain" description="FAD-binding FR-type" evidence="19">
    <location>
        <begin position="676"/>
        <end position="906"/>
    </location>
</feature>
<dbReference type="InterPro" id="IPR039261">
    <property type="entry name" value="FNR_nucleotide-bd"/>
</dbReference>
<name>A0A097GWZ4_ASPNG</name>
<dbReference type="PROSITE" id="PS51384">
    <property type="entry name" value="FAD_FR"/>
    <property type="match status" value="1"/>
</dbReference>
<dbReference type="InterPro" id="IPR023206">
    <property type="entry name" value="Bifunctional_P450_P450_red"/>
</dbReference>
<dbReference type="InterPro" id="IPR001094">
    <property type="entry name" value="Flavdoxin-like"/>
</dbReference>
<evidence type="ECO:0000259" key="19">
    <source>
        <dbReference type="PROSITE" id="PS51384"/>
    </source>
</evidence>
<dbReference type="PRINTS" id="PR00369">
    <property type="entry name" value="FLAVODOXIN"/>
</dbReference>
<dbReference type="SUPFAM" id="SSF52343">
    <property type="entry name" value="Ferredoxin reductase-like, C-terminal NADP-linked domain"/>
    <property type="match status" value="1"/>
</dbReference>
<evidence type="ECO:0000256" key="17">
    <source>
        <dbReference type="PIRSR" id="PIRSR000209-1"/>
    </source>
</evidence>
<dbReference type="AlphaFoldDB" id="A0A097GWZ4"/>
<dbReference type="InterPro" id="IPR023173">
    <property type="entry name" value="NADPH_Cyt_P450_Rdtase_alpha"/>
</dbReference>
<dbReference type="PROSITE" id="PS00086">
    <property type="entry name" value="CYTOCHROME_P450"/>
    <property type="match status" value="1"/>
</dbReference>
<evidence type="ECO:0000256" key="8">
    <source>
        <dbReference type="ARBA" id="ARBA00022827"/>
    </source>
</evidence>
<comment type="catalytic activity">
    <reaction evidence="14 16">
        <text>an organic molecule + reduced [NADPH--hemoprotein reductase] + O2 = an alcohol + oxidized [NADPH--hemoprotein reductase] + H2O + H(+)</text>
        <dbReference type="Rhea" id="RHEA:17149"/>
        <dbReference type="Rhea" id="RHEA-COMP:11964"/>
        <dbReference type="Rhea" id="RHEA-COMP:11965"/>
        <dbReference type="ChEBI" id="CHEBI:15377"/>
        <dbReference type="ChEBI" id="CHEBI:15378"/>
        <dbReference type="ChEBI" id="CHEBI:15379"/>
        <dbReference type="ChEBI" id="CHEBI:30879"/>
        <dbReference type="ChEBI" id="CHEBI:57618"/>
        <dbReference type="ChEBI" id="CHEBI:58210"/>
        <dbReference type="ChEBI" id="CHEBI:142491"/>
        <dbReference type="EC" id="1.14.14.1"/>
    </reaction>
</comment>
<dbReference type="InterPro" id="IPR029039">
    <property type="entry name" value="Flavoprotein-like_sf"/>
</dbReference>
<dbReference type="InterPro" id="IPR001128">
    <property type="entry name" value="Cyt_P450"/>
</dbReference>
<dbReference type="SUPFAM" id="SSF48264">
    <property type="entry name" value="Cytochrome P450"/>
    <property type="match status" value="1"/>
</dbReference>
<dbReference type="EC" id="1.6.2.4" evidence="16"/>
<dbReference type="GO" id="GO:0050660">
    <property type="term" value="F:flavin adenine dinucleotide binding"/>
    <property type="evidence" value="ECO:0007669"/>
    <property type="project" value="TreeGrafter"/>
</dbReference>
<reference evidence="20" key="1">
    <citation type="journal article" date="2014" name="Fungal Genet. Biol.">
        <title>Variation in the fumonisin biosynthetic gene cluster in fumonisin-producing and nonproducing black aspergilli.</title>
        <authorList>
            <person name="Susca A."/>
            <person name="Proctor R.H."/>
            <person name="Butchko R.A."/>
            <person name="Haidukowski M."/>
            <person name="Stea G."/>
            <person name="Logrieco A."/>
            <person name="Moretti A."/>
        </authorList>
    </citation>
    <scope>NUCLEOTIDE SEQUENCE</scope>
    <source>
        <strain evidence="20">ITEM 10355</strain>
    </source>
</reference>
<dbReference type="Pfam" id="PF00258">
    <property type="entry name" value="Flavodoxin_1"/>
    <property type="match status" value="1"/>
</dbReference>
<comment type="similarity">
    <text evidence="2 16">In the N-terminal section; belongs to the cytochrome P450 family.</text>
</comment>
<dbReference type="InterPro" id="IPR017972">
    <property type="entry name" value="Cyt_P450_CS"/>
</dbReference>
<feature type="binding site" description="axial binding residue" evidence="17">
    <location>
        <position position="408"/>
    </location>
    <ligand>
        <name>heme</name>
        <dbReference type="ChEBI" id="CHEBI:30413"/>
    </ligand>
    <ligandPart>
        <name>Fe</name>
        <dbReference type="ChEBI" id="CHEBI:18248"/>
    </ligandPart>
</feature>
<keyword evidence="9 16" id="KW-0521">NADP</keyword>
<dbReference type="EMBL" id="KJ934797">
    <property type="protein sequence ID" value="AIT39685.1"/>
    <property type="molecule type" value="Genomic_DNA"/>
</dbReference>
<dbReference type="PIRSF" id="PIRSF000209">
    <property type="entry name" value="Bifunctional_P450_P450R"/>
    <property type="match status" value="1"/>
</dbReference>
<dbReference type="InterPro" id="IPR036396">
    <property type="entry name" value="Cyt_P450_sf"/>
</dbReference>
<evidence type="ECO:0000256" key="9">
    <source>
        <dbReference type="ARBA" id="ARBA00022857"/>
    </source>
</evidence>
<dbReference type="Pfam" id="PF00067">
    <property type="entry name" value="p450"/>
    <property type="match status" value="1"/>
</dbReference>
<dbReference type="Pfam" id="PF00175">
    <property type="entry name" value="NAD_binding_1"/>
    <property type="match status" value="1"/>
</dbReference>
<evidence type="ECO:0000256" key="4">
    <source>
        <dbReference type="ARBA" id="ARBA00022617"/>
    </source>
</evidence>
<dbReference type="VEuPathDB" id="FungiDB:An01g06820"/>
<dbReference type="Pfam" id="PF00667">
    <property type="entry name" value="FAD_binding_1"/>
    <property type="match status" value="1"/>
</dbReference>
<dbReference type="VEuPathDB" id="FungiDB:ATCC64974_17910"/>
<evidence type="ECO:0000256" key="10">
    <source>
        <dbReference type="ARBA" id="ARBA00022982"/>
    </source>
</evidence>
<dbReference type="GO" id="GO:0070330">
    <property type="term" value="F:aromatase activity"/>
    <property type="evidence" value="ECO:0007669"/>
    <property type="project" value="UniProtKB-UniRule"/>
</dbReference>
<evidence type="ECO:0000256" key="13">
    <source>
        <dbReference type="ARBA" id="ARBA00023033"/>
    </source>
</evidence>
<dbReference type="Gene3D" id="1.20.990.10">
    <property type="entry name" value="NADPH-cytochrome p450 Reductase, Chain A, domain 3"/>
    <property type="match status" value="1"/>
</dbReference>
<evidence type="ECO:0000256" key="11">
    <source>
        <dbReference type="ARBA" id="ARBA00023002"/>
    </source>
</evidence>
<keyword evidence="10 16" id="KW-0249">Electron transport</keyword>
<dbReference type="SUPFAM" id="SSF52218">
    <property type="entry name" value="Flavoproteins"/>
    <property type="match status" value="1"/>
</dbReference>
<dbReference type="GO" id="GO:0005829">
    <property type="term" value="C:cytosol"/>
    <property type="evidence" value="ECO:0007669"/>
    <property type="project" value="TreeGrafter"/>
</dbReference>
<dbReference type="InterPro" id="IPR008254">
    <property type="entry name" value="Flavodoxin/NO_synth"/>
</dbReference>
<dbReference type="InterPro" id="IPR001709">
    <property type="entry name" value="Flavoprot_Pyr_Nucl_cyt_Rdtase"/>
</dbReference>
<dbReference type="PANTHER" id="PTHR19384">
    <property type="entry name" value="NITRIC OXIDE SYNTHASE-RELATED"/>
    <property type="match status" value="1"/>
</dbReference>
<dbReference type="CDD" id="cd06206">
    <property type="entry name" value="bifunctional_CYPOR"/>
    <property type="match status" value="1"/>
</dbReference>
<dbReference type="PROSITE" id="PS50902">
    <property type="entry name" value="FLAVODOXIN_LIKE"/>
    <property type="match status" value="1"/>
</dbReference>
<dbReference type="GO" id="GO:0020037">
    <property type="term" value="F:heme binding"/>
    <property type="evidence" value="ECO:0007669"/>
    <property type="project" value="UniProtKB-UniRule"/>
</dbReference>
<dbReference type="GO" id="GO:0003958">
    <property type="term" value="F:NADPH-hemoprotein reductase activity"/>
    <property type="evidence" value="ECO:0007669"/>
    <property type="project" value="UniProtKB-UniRule"/>
</dbReference>
<dbReference type="Gene3D" id="1.10.630.10">
    <property type="entry name" value="Cytochrome P450"/>
    <property type="match status" value="1"/>
</dbReference>
<keyword evidence="12 16" id="KW-0408">Iron</keyword>
<dbReference type="SUPFAM" id="SSF63380">
    <property type="entry name" value="Riboflavin synthase domain-like"/>
    <property type="match status" value="1"/>
</dbReference>
<dbReference type="Gene3D" id="3.40.50.80">
    <property type="entry name" value="Nucleotide-binding domain of ferredoxin-NADP reductase (FNR) module"/>
    <property type="match status" value="1"/>
</dbReference>
<proteinExistence type="inferred from homology"/>
<keyword evidence="8 16" id="KW-0274">FAD</keyword>
<keyword evidence="13 16" id="KW-0503">Monooxygenase</keyword>
<evidence type="ECO:0000259" key="18">
    <source>
        <dbReference type="PROSITE" id="PS50902"/>
    </source>
</evidence>
<evidence type="ECO:0000256" key="1">
    <source>
        <dbReference type="ARBA" id="ARBA00001971"/>
    </source>
</evidence>
<dbReference type="CDD" id="cd11068">
    <property type="entry name" value="CYP120A1"/>
    <property type="match status" value="1"/>
</dbReference>
<dbReference type="VEuPathDB" id="FungiDB:M747DRAFT_298931"/>
<comment type="cofactor">
    <cofactor evidence="1 16 17">
        <name>heme</name>
        <dbReference type="ChEBI" id="CHEBI:30413"/>
    </cofactor>
</comment>
<dbReference type="InterPro" id="IPR003097">
    <property type="entry name" value="CysJ-like_FAD-binding"/>
</dbReference>
<feature type="domain" description="Flavodoxin-like" evidence="18">
    <location>
        <begin position="498"/>
        <end position="639"/>
    </location>
</feature>
<sequence>MSDAKIIPIPGPRPLPLLGNILDFDLDNLTQSLDRLSKAHGPIYALTFGSSTEIMVTSRRIAEELCDESRFCKLVAGGLEKMKPVVGDGLFTAQSDDPKWAIAHRILMPLFGTMKIREMFNDMKDICEQMCLKWARFGESFPLDVCKNFTTLTLDTISLCTIDYRFNSFYRDGKEDPFVEGVIAVMTDAFTQSNLPDFVNNWFRHKAMTDFHAHAQNLRRRTEEIIQERRRSPVARNDLLNAMLTAVDPKTGERLSDQSVVDNLLTFLIAGHETTSSLLSFCFYYLLENPDVLQKARDEVDQVIGDGPMMVEHLQKLPYIESILRETLRLRDPGPGFYLKPLKDDILDGKYYVKKDQPIFIVFDSVHRDPETYGSDANNFRPSRMSQENFEKLPPCAWKPFGNGVRSCIGRPFAWQQSLLAVAMILQNFDLIKDETYKLKYHVTMTVRPVGFHMKVRLRRQRRATDFAQKLHAPVASQVPLINHHQSIRPNTVEGSRITILHGSNAGSCEALALRLAADAGEYGFTRSKIEPLGSAVGKLPTDNPVIIITASYNGEPADEASDFVAWLKTAGRDELSGVSFSVFGCGHRDWASTYFAVPKLLDAEMERAGGRRIAPLGTADSATSDLFTDLEKWSVTHLFPGLGNTEHIRRDAEGVKVSSSCQVMLSDPPRVTLRKGFVPTSITESRCLSQPGVPEKRHLELRLPDGFTYQPGDHLYVLPRNSPQNVQRVLSRFHLEGDMLLTLTRSQSLGLPVNTPISASDLFGAYVELRQIASPKGILALADSTPDSCTQTILRDLAGDLFKVEIQDKYVSVLDLLERFPTINPSIGLFLSLLTPMRPRAYSFSSSPNEKPGYGTLTYTVVGSAVHDGEASAVQGIASNYLASLRHHATLYIALHPCTADFRLPSDNSRPLVMVAAGTGLAPFRGFIQERRFRQLAGKKVGPALLFYGCRGRDLDDMYRDEMDGYEKEGVVSIHRAYSRVKGADFRYIDSAIARFLDHVVSLWASGGVVRVCGGKKMSNSVFEVLGPALLERDRLDGKTDVTDVAEWKRDLPRGRYVEEIFL</sequence>
<evidence type="ECO:0000256" key="7">
    <source>
        <dbReference type="ARBA" id="ARBA00022723"/>
    </source>
</evidence>
<comment type="cofactor">
    <cofactor evidence="16">
        <name>FAD</name>
        <dbReference type="ChEBI" id="CHEBI:57692"/>
    </cofactor>
    <cofactor evidence="16">
        <name>FMN</name>
        <dbReference type="ChEBI" id="CHEBI:58210"/>
    </cofactor>
</comment>
<dbReference type="FunFam" id="1.10.630.10:FF:000040">
    <property type="entry name" value="Bifunctional cytochrome P450/NADPH--P450 reductase"/>
    <property type="match status" value="1"/>
</dbReference>
<keyword evidence="3 16" id="KW-0813">Transport</keyword>
<protein>
    <recommendedName>
        <fullName evidence="16">Bifunctional cytochrome P450/NADPH--P450 reductase</fullName>
    </recommendedName>
    <domain>
        <recommendedName>
            <fullName evidence="16">Cytochrome P450</fullName>
            <ecNumber evidence="16">1.14.14.1</ecNumber>
        </recommendedName>
    </domain>
    <domain>
        <recommendedName>
            <fullName evidence="16">NADPH--cytochrome P450 reductase</fullName>
            <ecNumber evidence="16">1.6.2.4</ecNumber>
        </recommendedName>
    </domain>
</protein>
<evidence type="ECO:0000256" key="14">
    <source>
        <dbReference type="ARBA" id="ARBA00047827"/>
    </source>
</evidence>
<evidence type="ECO:0000256" key="2">
    <source>
        <dbReference type="ARBA" id="ARBA00010018"/>
    </source>
</evidence>
<dbReference type="InterPro" id="IPR017938">
    <property type="entry name" value="Riboflavin_synthase-like_b-brl"/>
</dbReference>
<dbReference type="SMR" id="A0A097GWZ4"/>
<dbReference type="Gene3D" id="3.40.50.360">
    <property type="match status" value="1"/>
</dbReference>
<evidence type="ECO:0000256" key="12">
    <source>
        <dbReference type="ARBA" id="ARBA00023004"/>
    </source>
</evidence>
<gene>
    <name evidence="20" type="primary">fum6</name>
</gene>
<dbReference type="InterPro" id="IPR017927">
    <property type="entry name" value="FAD-bd_FR_type"/>
</dbReference>
<dbReference type="Gene3D" id="2.40.30.10">
    <property type="entry name" value="Translation factors"/>
    <property type="match status" value="1"/>
</dbReference>
<dbReference type="InterPro" id="IPR001433">
    <property type="entry name" value="OxRdtase_FAD/NAD-bd"/>
</dbReference>
<dbReference type="EC" id="1.14.14.1" evidence="16"/>
<dbReference type="PRINTS" id="PR00371">
    <property type="entry name" value="FPNCR"/>
</dbReference>
<keyword evidence="11 16" id="KW-0560">Oxidoreductase</keyword>
<dbReference type="GO" id="GO:0005506">
    <property type="term" value="F:iron ion binding"/>
    <property type="evidence" value="ECO:0007669"/>
    <property type="project" value="UniProtKB-UniRule"/>
</dbReference>
<keyword evidence="5 16" id="KW-0285">Flavoprotein</keyword>
<dbReference type="PANTHER" id="PTHR19384:SF127">
    <property type="entry name" value="BIFUNCTIONAL CYTOCHROME P450_NADPH--P450 REDUCTASE"/>
    <property type="match status" value="1"/>
</dbReference>
<evidence type="ECO:0000256" key="6">
    <source>
        <dbReference type="ARBA" id="ARBA00022643"/>
    </source>
</evidence>
<accession>A0A097GWZ4</accession>
<evidence type="ECO:0000256" key="5">
    <source>
        <dbReference type="ARBA" id="ARBA00022630"/>
    </source>
</evidence>
<keyword evidence="7 16" id="KW-0479">Metal-binding</keyword>
<keyword evidence="4 16" id="KW-0349">Heme</keyword>
<evidence type="ECO:0000313" key="20">
    <source>
        <dbReference type="EMBL" id="AIT39685.1"/>
    </source>
</evidence>
<dbReference type="VEuPathDB" id="FungiDB:ASPNIDRAFT2_1101614"/>
<organism evidence="20">
    <name type="scientific">Aspergillus niger</name>
    <dbReference type="NCBI Taxonomy" id="5061"/>
    <lineage>
        <taxon>Eukaryota</taxon>
        <taxon>Fungi</taxon>
        <taxon>Dikarya</taxon>
        <taxon>Ascomycota</taxon>
        <taxon>Pezizomycotina</taxon>
        <taxon>Eurotiomycetes</taxon>
        <taxon>Eurotiomycetidae</taxon>
        <taxon>Eurotiales</taxon>
        <taxon>Aspergillaceae</taxon>
        <taxon>Aspergillus</taxon>
        <taxon>Aspergillus subgen. Circumdati</taxon>
    </lineage>
</organism>
<evidence type="ECO:0000256" key="16">
    <source>
        <dbReference type="PIRNR" id="PIRNR000209"/>
    </source>
</evidence>
<evidence type="ECO:0000256" key="15">
    <source>
        <dbReference type="ARBA" id="ARBA00049342"/>
    </source>
</evidence>
<evidence type="ECO:0000256" key="3">
    <source>
        <dbReference type="ARBA" id="ARBA00022448"/>
    </source>
</evidence>
<comment type="catalytic activity">
    <reaction evidence="15 16">
        <text>2 oxidized [cytochrome P450] + NADPH = 2 reduced [cytochrome P450] + NADP(+) + H(+)</text>
        <dbReference type="Rhea" id="RHEA:24040"/>
        <dbReference type="Rhea" id="RHEA-COMP:14627"/>
        <dbReference type="Rhea" id="RHEA-COMP:14628"/>
        <dbReference type="ChEBI" id="CHEBI:15378"/>
        <dbReference type="ChEBI" id="CHEBI:55376"/>
        <dbReference type="ChEBI" id="CHEBI:57783"/>
        <dbReference type="ChEBI" id="CHEBI:58349"/>
        <dbReference type="ChEBI" id="CHEBI:60344"/>
        <dbReference type="EC" id="1.6.2.4"/>
    </reaction>
</comment>